<evidence type="ECO:0000256" key="2">
    <source>
        <dbReference type="SAM" id="SignalP"/>
    </source>
</evidence>
<evidence type="ECO:0000313" key="4">
    <source>
        <dbReference type="Proteomes" id="UP000253209"/>
    </source>
</evidence>
<dbReference type="Proteomes" id="UP000253209">
    <property type="component" value="Unassembled WGS sequence"/>
</dbReference>
<evidence type="ECO:0008006" key="5">
    <source>
        <dbReference type="Google" id="ProtNLM"/>
    </source>
</evidence>
<evidence type="ECO:0000313" key="3">
    <source>
        <dbReference type="EMBL" id="RCH56502.1"/>
    </source>
</evidence>
<organism evidence="3 4">
    <name type="scientific">Mucilaginibacter hurinus</name>
    <dbReference type="NCBI Taxonomy" id="2201324"/>
    <lineage>
        <taxon>Bacteria</taxon>
        <taxon>Pseudomonadati</taxon>
        <taxon>Bacteroidota</taxon>
        <taxon>Sphingobacteriia</taxon>
        <taxon>Sphingobacteriales</taxon>
        <taxon>Sphingobacteriaceae</taxon>
        <taxon>Mucilaginibacter</taxon>
    </lineage>
</organism>
<feature type="chain" id="PRO_5016652810" description="Outer membrane protein beta-barrel domain-containing protein" evidence="2">
    <location>
        <begin position="26"/>
        <end position="169"/>
    </location>
</feature>
<protein>
    <recommendedName>
        <fullName evidence="5">Outer membrane protein beta-barrel domain-containing protein</fullName>
    </recommendedName>
</protein>
<name>A0A367GSU8_9SPHI</name>
<keyword evidence="1" id="KW-0472">Membrane</keyword>
<dbReference type="OrthoDB" id="966005at2"/>
<comment type="caution">
    <text evidence="3">The sequence shown here is derived from an EMBL/GenBank/DDBJ whole genome shotgun (WGS) entry which is preliminary data.</text>
</comment>
<evidence type="ECO:0000256" key="1">
    <source>
        <dbReference type="SAM" id="Phobius"/>
    </source>
</evidence>
<proteinExistence type="predicted"/>
<accession>A0A367GSU8</accession>
<sequence length="169" mass="18018">MQARTLLSLTITALLSIVFLNTASAQTGKRAQNVYLEVGGPGLSISANYDTRFGDHRDGLGGRVGVGYLPAAFFSIVAIPVQLNYLLGKKSHFLELGAGATYLKIGDDNGNDKDNKFLSFNAITGVMGTATVGYRYQPVNGGFNFRVSANPIVEETVQFTGGISVGWTF</sequence>
<keyword evidence="1" id="KW-1133">Transmembrane helix</keyword>
<reference evidence="3 4" key="1">
    <citation type="submission" date="2018-05" db="EMBL/GenBank/DDBJ databases">
        <title>Mucilaginibacter hurinus sp. nov., isolated from briquette warehouse soil.</title>
        <authorList>
            <person name="Choi L."/>
        </authorList>
    </citation>
    <scope>NUCLEOTIDE SEQUENCE [LARGE SCALE GENOMIC DNA]</scope>
    <source>
        <strain evidence="3 4">ZR32</strain>
    </source>
</reference>
<dbReference type="AlphaFoldDB" id="A0A367GSU8"/>
<dbReference type="RefSeq" id="WP_114003399.1">
    <property type="nucleotide sequence ID" value="NZ_QGDC01000001.1"/>
</dbReference>
<keyword evidence="1" id="KW-0812">Transmembrane</keyword>
<feature type="transmembrane region" description="Helical" evidence="1">
    <location>
        <begin position="67"/>
        <end position="87"/>
    </location>
</feature>
<gene>
    <name evidence="3" type="ORF">DJ568_01190</name>
</gene>
<keyword evidence="4" id="KW-1185">Reference proteome</keyword>
<dbReference type="EMBL" id="QGDC01000001">
    <property type="protein sequence ID" value="RCH56502.1"/>
    <property type="molecule type" value="Genomic_DNA"/>
</dbReference>
<keyword evidence="2" id="KW-0732">Signal</keyword>
<feature type="signal peptide" evidence="2">
    <location>
        <begin position="1"/>
        <end position="25"/>
    </location>
</feature>